<name>A0A1Q8RQF6_9PEZI</name>
<gene>
    <name evidence="2" type="ORF">CCHL11_08543</name>
</gene>
<feature type="compositionally biased region" description="Basic and acidic residues" evidence="1">
    <location>
        <begin position="595"/>
        <end position="612"/>
    </location>
</feature>
<feature type="compositionally biased region" description="Low complexity" evidence="1">
    <location>
        <begin position="1537"/>
        <end position="1579"/>
    </location>
</feature>
<evidence type="ECO:0008006" key="4">
    <source>
        <dbReference type="Google" id="ProtNLM"/>
    </source>
</evidence>
<feature type="region of interest" description="Disordered" evidence="1">
    <location>
        <begin position="779"/>
        <end position="1014"/>
    </location>
</feature>
<feature type="compositionally biased region" description="Polar residues" evidence="1">
    <location>
        <begin position="406"/>
        <end position="416"/>
    </location>
</feature>
<feature type="compositionally biased region" description="Low complexity" evidence="1">
    <location>
        <begin position="1586"/>
        <end position="1599"/>
    </location>
</feature>
<dbReference type="Proteomes" id="UP000186583">
    <property type="component" value="Unassembled WGS sequence"/>
</dbReference>
<feature type="region of interest" description="Disordered" evidence="1">
    <location>
        <begin position="395"/>
        <end position="516"/>
    </location>
</feature>
<feature type="region of interest" description="Disordered" evidence="1">
    <location>
        <begin position="1206"/>
        <end position="1248"/>
    </location>
</feature>
<feature type="region of interest" description="Disordered" evidence="1">
    <location>
        <begin position="1419"/>
        <end position="1626"/>
    </location>
</feature>
<dbReference type="STRING" id="708187.A0A1Q8RQF6"/>
<reference evidence="2 3" key="1">
    <citation type="submission" date="2016-11" db="EMBL/GenBank/DDBJ databases">
        <title>Draft Genome Assembly of Colletotrichum chlorophyti a pathogen of herbaceous plants.</title>
        <authorList>
            <person name="Gan P."/>
            <person name="Narusaka M."/>
            <person name="Tsushima A."/>
            <person name="Narusaka Y."/>
            <person name="Takano Y."/>
            <person name="Shirasu K."/>
        </authorList>
    </citation>
    <scope>NUCLEOTIDE SEQUENCE [LARGE SCALE GENOMIC DNA]</scope>
    <source>
        <strain evidence="2 3">NTL11</strain>
    </source>
</reference>
<comment type="caution">
    <text evidence="2">The sequence shown here is derived from an EMBL/GenBank/DDBJ whole genome shotgun (WGS) entry which is preliminary data.</text>
</comment>
<dbReference type="EMBL" id="MPGH01000117">
    <property type="protein sequence ID" value="OLN86559.1"/>
    <property type="molecule type" value="Genomic_DNA"/>
</dbReference>
<feature type="compositionally biased region" description="Polar residues" evidence="1">
    <location>
        <begin position="962"/>
        <end position="973"/>
    </location>
</feature>
<feature type="region of interest" description="Disordered" evidence="1">
    <location>
        <begin position="545"/>
        <end position="639"/>
    </location>
</feature>
<protein>
    <recommendedName>
        <fullName evidence="4">RRM domain-containing protein</fullName>
    </recommendedName>
</protein>
<feature type="compositionally biased region" description="Polar residues" evidence="1">
    <location>
        <begin position="1600"/>
        <end position="1617"/>
    </location>
</feature>
<feature type="compositionally biased region" description="Polar residues" evidence="1">
    <location>
        <begin position="1100"/>
        <end position="1110"/>
    </location>
</feature>
<feature type="region of interest" description="Disordered" evidence="1">
    <location>
        <begin position="1"/>
        <end position="40"/>
    </location>
</feature>
<sequence length="1626" mass="177300">MASPIPGGPGSSQGRPFSTGSNFRPAQGPMGHPGFQSTESGRYLPSFQIQHGAEMNNPRNRPPSFNYHYPNGLPESYKMVPSTDQETPRRYVEDHLPTTFYLRPAKEVKAIFSTNNGTIPPRHLSHALPARNLHIWSAEEIQIKANAIRKKYWRLMKEMQKPTVWDDLYDYFDCYDIYFQGALNLWNLVGHIWHENQQLMHNLHNALAFEVGVWCDDWIAKDENRKKLGVFTNWQGNILEIFDDEDRKEVRDMDRFNMDILRRSLRHRQAQIFGEPWARPNTYPANTLGAHWEKDTVQEWLAGQPIVDTPSGLAPAPTSSPHVIGGSGSRMLHPSSAGGSGEASVTTNIDTQAPIAPAVPLEPIVVSGTNNQNAPESNHPGSATIEYLASSTTRKDLSTPVITPKDPSSQASSNGSRAVLPPCDPSKERPLPRSEPMSRPSAGPHGDLYSTPFMTGPDGATQPYLGHVDPPLVPKSQPRVPHPMANTSPQRPADDAYQGSGQDAPGHNFAPPMGCSRAQSSTYQELVSGFSSSHRYTTIGRRSLFTQHDPGASNQRGGHGFSAGPSRLDPAQQSRNEPLKAFSGNSNAGYHQRRPREDSNGWEKVQNADHSIHGPVYRRSPTKDSRPRAFSRASSRGDSNCLNQHHADVDRWSYSPCNCPKCESRNRSVYVNLTPNPKLSPEEFNDKVSIVMSRWGKVDKLSRLANDINSNFTALFVRFEDDSRISEVASTKDFECPELGCIVRFGAMHHSKYGYEMRQNHGQNSMRTYDVGSQHSTWRGPIDGYRQTDRGGHSLDQPGLVRHDTRKQVSLEQYMINRPQPTKPPVRTSQAPAPHGSIPQPPVIVSNELAKEQDKPPRDTTMASTSTDIQAMPSPKRTLQPSAEAESQSKPPSEEVIPDAAQTNETFSPRNAKGPATKSNEKTIVVNLPNTPTKKVGSKRETSDRNTTPSRAISTPKDSERSTASVNNVSANLTDVDLVPGAEKAADVSNAPSSRGKDNYGARSPAIGSSGGDVGKYRKVFSQAETGSCERFEVPVSLAAAKNKQSNRYRTNTTDPEPQHLQRLPKHDSAPGEIEEPTNEVALDVISAGHAIDELIDKGLSSQAQNQAPVTSVIEIPTKKKNSKSKNKKKKKKKSASTGQCEPSSSQDLSYGTSMNAPNESASQDSALVNIEPAKGTAALALLQLGAFGHTNDTSVPATLTEFVARDGRVTGEPESNSSPEKSEIPYSASKSFRANAGGSLRMPKNRKKKLTHLEIAVREPSITEYTTAASDLDTPRTSAFMLLSATSQMSFATAQEDRSSNGSPTLLSTPATPPLDKKPTPKSQAKQSDAIVEMTPQPTAVLNPTAKDFISPPKPQTSPGSRSSPSTQIKLAPIPLKPQKPRCSTSPASSRTMSPVSSPLGIVEQRADKVIAENVHEKTPFASQTTPIEHVAEELDSPVLKNTTGKNVENTPLPSTTEVPVSTITDKVITQNATPKQKQTAPRSDEEDWQVQHHKRDSSRNNLTQPEGNGKQKNHQHQQDRQGPKKNYFVPKELRTQGQRQPQQQRLVLSLGKSSSVGSEVAAVSLSAAPAPSSGLPATSVWGKSRSTSISSSPSGPSADNTAGKSETSDNSCPSEDNSKQQRHG</sequence>
<feature type="compositionally biased region" description="Polar residues" evidence="1">
    <location>
        <begin position="1441"/>
        <end position="1483"/>
    </location>
</feature>
<keyword evidence="3" id="KW-1185">Reference proteome</keyword>
<feature type="compositionally biased region" description="Polar residues" evidence="1">
    <location>
        <begin position="1136"/>
        <end position="1167"/>
    </location>
</feature>
<accession>A0A1Q8RQF6</accession>
<evidence type="ECO:0000313" key="3">
    <source>
        <dbReference type="Proteomes" id="UP000186583"/>
    </source>
</evidence>
<feature type="region of interest" description="Disordered" evidence="1">
    <location>
        <begin position="308"/>
        <end position="345"/>
    </location>
</feature>
<feature type="region of interest" description="Disordered" evidence="1">
    <location>
        <begin position="1100"/>
        <end position="1168"/>
    </location>
</feature>
<evidence type="ECO:0000256" key="1">
    <source>
        <dbReference type="SAM" id="MobiDB-lite"/>
    </source>
</evidence>
<feature type="compositionally biased region" description="Polar residues" evidence="1">
    <location>
        <begin position="1043"/>
        <end position="1056"/>
    </location>
</feature>
<feature type="compositionally biased region" description="Polar residues" evidence="1">
    <location>
        <begin position="1383"/>
        <end position="1398"/>
    </location>
</feature>
<feature type="region of interest" description="Disordered" evidence="1">
    <location>
        <begin position="1040"/>
        <end position="1080"/>
    </location>
</feature>
<proteinExistence type="predicted"/>
<feature type="compositionally biased region" description="Basic and acidic residues" evidence="1">
    <location>
        <begin position="849"/>
        <end position="858"/>
    </location>
</feature>
<feature type="compositionally biased region" description="Basic and acidic residues" evidence="1">
    <location>
        <begin position="1057"/>
        <end position="1070"/>
    </location>
</feature>
<feature type="compositionally biased region" description="Polar residues" evidence="1">
    <location>
        <begin position="1358"/>
        <end position="1370"/>
    </location>
</feature>
<evidence type="ECO:0000313" key="2">
    <source>
        <dbReference type="EMBL" id="OLN86559.1"/>
    </source>
</evidence>
<feature type="compositionally biased region" description="Polar residues" evidence="1">
    <location>
        <begin position="877"/>
        <end position="891"/>
    </location>
</feature>
<organism evidence="2 3">
    <name type="scientific">Colletotrichum chlorophyti</name>
    <dbReference type="NCBI Taxonomy" id="708187"/>
    <lineage>
        <taxon>Eukaryota</taxon>
        <taxon>Fungi</taxon>
        <taxon>Dikarya</taxon>
        <taxon>Ascomycota</taxon>
        <taxon>Pezizomycotina</taxon>
        <taxon>Sordariomycetes</taxon>
        <taxon>Hypocreomycetidae</taxon>
        <taxon>Glomerellales</taxon>
        <taxon>Glomerellaceae</taxon>
        <taxon>Colletotrichum</taxon>
    </lineage>
</organism>
<dbReference type="OrthoDB" id="3941926at2759"/>
<feature type="compositionally biased region" description="Basic residues" evidence="1">
    <location>
        <begin position="1119"/>
        <end position="1135"/>
    </location>
</feature>
<feature type="region of interest" description="Disordered" evidence="1">
    <location>
        <begin position="1292"/>
        <end position="1402"/>
    </location>
</feature>